<dbReference type="AlphaFoldDB" id="A0A9P5X5C7"/>
<sequence length="230" mass="26183">MSFPPGTFYVYMECDRGQYLVAFPSRGSADQFWRVVQKVDSRSSRRHHSQYFSVPVLPNKARTEGWNPDTCFVHPIPNDQSVPIAPPNHHPDNMNGGKFFVRSTIHPDCYWYYNPNRARIEVSRTHQTKFTIQRKEQLPSAHRPNEDILIGDDDVVVSFEFNGDQEQTQITSLTFNQWGGTLMRGSNGSSFKFEFFEGGFCATYPKNGDNGGPVYVASGPGNGERWEFVA</sequence>
<comment type="caution">
    <text evidence="1">The sequence shown here is derived from an EMBL/GenBank/DDBJ whole genome shotgun (WGS) entry which is preliminary data.</text>
</comment>
<dbReference type="OrthoDB" id="5364171at2759"/>
<dbReference type="Proteomes" id="UP000807342">
    <property type="component" value="Unassembled WGS sequence"/>
</dbReference>
<keyword evidence="2" id="KW-1185">Reference proteome</keyword>
<name>A0A9P5X5C7_9AGAR</name>
<protein>
    <submittedName>
        <fullName evidence="1">Uncharacterized protein</fullName>
    </submittedName>
</protein>
<gene>
    <name evidence="1" type="ORF">P691DRAFT_735879</name>
</gene>
<accession>A0A9P5X5C7</accession>
<proteinExistence type="predicted"/>
<organism evidence="1 2">
    <name type="scientific">Macrolepiota fuliginosa MF-IS2</name>
    <dbReference type="NCBI Taxonomy" id="1400762"/>
    <lineage>
        <taxon>Eukaryota</taxon>
        <taxon>Fungi</taxon>
        <taxon>Dikarya</taxon>
        <taxon>Basidiomycota</taxon>
        <taxon>Agaricomycotina</taxon>
        <taxon>Agaricomycetes</taxon>
        <taxon>Agaricomycetidae</taxon>
        <taxon>Agaricales</taxon>
        <taxon>Agaricineae</taxon>
        <taxon>Agaricaceae</taxon>
        <taxon>Macrolepiota</taxon>
    </lineage>
</organism>
<evidence type="ECO:0000313" key="1">
    <source>
        <dbReference type="EMBL" id="KAF9444859.1"/>
    </source>
</evidence>
<dbReference type="EMBL" id="MU151343">
    <property type="protein sequence ID" value="KAF9444859.1"/>
    <property type="molecule type" value="Genomic_DNA"/>
</dbReference>
<evidence type="ECO:0000313" key="2">
    <source>
        <dbReference type="Proteomes" id="UP000807342"/>
    </source>
</evidence>
<reference evidence="1" key="1">
    <citation type="submission" date="2020-11" db="EMBL/GenBank/DDBJ databases">
        <authorList>
            <consortium name="DOE Joint Genome Institute"/>
            <person name="Ahrendt S."/>
            <person name="Riley R."/>
            <person name="Andreopoulos W."/>
            <person name="Labutti K."/>
            <person name="Pangilinan J."/>
            <person name="Ruiz-Duenas F.J."/>
            <person name="Barrasa J.M."/>
            <person name="Sanchez-Garcia M."/>
            <person name="Camarero S."/>
            <person name="Miyauchi S."/>
            <person name="Serrano A."/>
            <person name="Linde D."/>
            <person name="Babiker R."/>
            <person name="Drula E."/>
            <person name="Ayuso-Fernandez I."/>
            <person name="Pacheco R."/>
            <person name="Padilla G."/>
            <person name="Ferreira P."/>
            <person name="Barriuso J."/>
            <person name="Kellner H."/>
            <person name="Castanera R."/>
            <person name="Alfaro M."/>
            <person name="Ramirez L."/>
            <person name="Pisabarro A.G."/>
            <person name="Kuo A."/>
            <person name="Tritt A."/>
            <person name="Lipzen A."/>
            <person name="He G."/>
            <person name="Yan M."/>
            <person name="Ng V."/>
            <person name="Cullen D."/>
            <person name="Martin F."/>
            <person name="Rosso M.-N."/>
            <person name="Henrissat B."/>
            <person name="Hibbett D."/>
            <person name="Martinez A.T."/>
            <person name="Grigoriev I.V."/>
        </authorList>
    </citation>
    <scope>NUCLEOTIDE SEQUENCE</scope>
    <source>
        <strain evidence="1">MF-IS2</strain>
    </source>
</reference>